<feature type="compositionally biased region" description="Low complexity" evidence="3">
    <location>
        <begin position="188"/>
        <end position="200"/>
    </location>
</feature>
<name>A0A240A9U5_9CORY</name>
<sequence>MSHLHTHLHGNLIEDPVFRTFENSDASLTKFRLAASRRRLVTQKSDTDGAPGANANQVWEDTDQLYIDVECWGQLAVNVAASLKKGFPVSVCGKLVTETWEVDSADPEKGKEMRSKIVLKAHQVSFDLSHYQVSSVRSVPTGNTLQGQKPLEPKSKWDLVSGGGDEHRVSAEDALEQVNKAKEREKVGAAAGGEKVAAGKGEADTPPF</sequence>
<dbReference type="PROSITE" id="PS50935">
    <property type="entry name" value="SSB"/>
    <property type="match status" value="1"/>
</dbReference>
<dbReference type="SUPFAM" id="SSF50249">
    <property type="entry name" value="Nucleic acid-binding proteins"/>
    <property type="match status" value="1"/>
</dbReference>
<organism evidence="4 5">
    <name type="scientific">Corynebacterium imitans</name>
    <dbReference type="NCBI Taxonomy" id="156978"/>
    <lineage>
        <taxon>Bacteria</taxon>
        <taxon>Bacillati</taxon>
        <taxon>Actinomycetota</taxon>
        <taxon>Actinomycetes</taxon>
        <taxon>Mycobacteriales</taxon>
        <taxon>Corynebacteriaceae</taxon>
        <taxon>Corynebacterium</taxon>
    </lineage>
</organism>
<evidence type="ECO:0000256" key="2">
    <source>
        <dbReference type="PROSITE-ProRule" id="PRU00252"/>
    </source>
</evidence>
<evidence type="ECO:0000256" key="3">
    <source>
        <dbReference type="SAM" id="MobiDB-lite"/>
    </source>
</evidence>
<dbReference type="PANTHER" id="PTHR10302:SF0">
    <property type="entry name" value="SINGLE-STRANDED DNA-BINDING PROTEIN, MITOCHONDRIAL"/>
    <property type="match status" value="1"/>
</dbReference>
<dbReference type="AlphaFoldDB" id="A0A240A9U5"/>
<dbReference type="CDD" id="cd04496">
    <property type="entry name" value="SSB_OBF"/>
    <property type="match status" value="1"/>
</dbReference>
<gene>
    <name evidence="4" type="primary">ssb_1</name>
    <name evidence="4" type="ORF">SAMEA4535761_01959</name>
</gene>
<keyword evidence="1 2" id="KW-0238">DNA-binding</keyword>
<dbReference type="Gene3D" id="2.40.50.140">
    <property type="entry name" value="Nucleic acid-binding proteins"/>
    <property type="match status" value="1"/>
</dbReference>
<dbReference type="GO" id="GO:0006260">
    <property type="term" value="P:DNA replication"/>
    <property type="evidence" value="ECO:0007669"/>
    <property type="project" value="InterPro"/>
</dbReference>
<accession>A0A240A9U5</accession>
<dbReference type="GO" id="GO:0009295">
    <property type="term" value="C:nucleoid"/>
    <property type="evidence" value="ECO:0007669"/>
    <property type="project" value="TreeGrafter"/>
</dbReference>
<dbReference type="InterPro" id="IPR011344">
    <property type="entry name" value="ssDNA-bd"/>
</dbReference>
<dbReference type="PANTHER" id="PTHR10302">
    <property type="entry name" value="SINGLE-STRANDED DNA-BINDING PROTEIN"/>
    <property type="match status" value="1"/>
</dbReference>
<reference evidence="4 5" key="1">
    <citation type="submission" date="2017-06" db="EMBL/GenBank/DDBJ databases">
        <authorList>
            <consortium name="Pathogen Informatics"/>
        </authorList>
    </citation>
    <scope>NUCLEOTIDE SEQUENCE [LARGE SCALE GENOMIC DNA]</scope>
    <source>
        <strain evidence="4 5">NCTC13015</strain>
    </source>
</reference>
<proteinExistence type="predicted"/>
<feature type="region of interest" description="Disordered" evidence="3">
    <location>
        <begin position="182"/>
        <end position="208"/>
    </location>
</feature>
<dbReference type="EMBL" id="LT906467">
    <property type="protein sequence ID" value="SNV80135.1"/>
    <property type="molecule type" value="Genomic_DNA"/>
</dbReference>
<evidence type="ECO:0000256" key="1">
    <source>
        <dbReference type="ARBA" id="ARBA00023125"/>
    </source>
</evidence>
<dbReference type="Proteomes" id="UP000215374">
    <property type="component" value="Chromosome 1"/>
</dbReference>
<evidence type="ECO:0000313" key="5">
    <source>
        <dbReference type="Proteomes" id="UP000215374"/>
    </source>
</evidence>
<dbReference type="RefSeq" id="WP_051904926.1">
    <property type="nucleotide sequence ID" value="NZ_CP009211.1"/>
</dbReference>
<dbReference type="Pfam" id="PF00436">
    <property type="entry name" value="SSB"/>
    <property type="match status" value="1"/>
</dbReference>
<protein>
    <submittedName>
        <fullName evidence="4">Putative single-strand binding protein</fullName>
    </submittedName>
</protein>
<dbReference type="OrthoDB" id="4427276at2"/>
<evidence type="ECO:0000313" key="4">
    <source>
        <dbReference type="EMBL" id="SNV80135.1"/>
    </source>
</evidence>
<dbReference type="InterPro" id="IPR012340">
    <property type="entry name" value="NA-bd_OB-fold"/>
</dbReference>
<dbReference type="GO" id="GO:0003697">
    <property type="term" value="F:single-stranded DNA binding"/>
    <property type="evidence" value="ECO:0007669"/>
    <property type="project" value="InterPro"/>
</dbReference>
<dbReference type="InterPro" id="IPR000424">
    <property type="entry name" value="Primosome_PriB/ssb"/>
</dbReference>